<comment type="caution">
    <text evidence="1">The sequence shown here is derived from an EMBL/GenBank/DDBJ whole genome shotgun (WGS) entry which is preliminary data.</text>
</comment>
<organism evidence="1 2">
    <name type="scientific">Actinomadura namibiensis</name>
    <dbReference type="NCBI Taxonomy" id="182080"/>
    <lineage>
        <taxon>Bacteria</taxon>
        <taxon>Bacillati</taxon>
        <taxon>Actinomycetota</taxon>
        <taxon>Actinomycetes</taxon>
        <taxon>Streptosporangiales</taxon>
        <taxon>Thermomonosporaceae</taxon>
        <taxon>Actinomadura</taxon>
    </lineage>
</organism>
<dbReference type="AlphaFoldDB" id="A0A7W3LTN4"/>
<evidence type="ECO:0000313" key="1">
    <source>
        <dbReference type="EMBL" id="MBA8954098.1"/>
    </source>
</evidence>
<proteinExistence type="predicted"/>
<evidence type="ECO:0000313" key="2">
    <source>
        <dbReference type="Proteomes" id="UP000572680"/>
    </source>
</evidence>
<dbReference type="EMBL" id="JACJIA010000008">
    <property type="protein sequence ID" value="MBA8954098.1"/>
    <property type="molecule type" value="Genomic_DNA"/>
</dbReference>
<sequence>MPTGIRHFWRVEEEATGSYVATGIHRDRVVVEVPFGMDIDLKRLVRL</sequence>
<accession>A0A7W3LTN4</accession>
<dbReference type="RefSeq" id="WP_182846222.1">
    <property type="nucleotide sequence ID" value="NZ_BAAALP010000001.1"/>
</dbReference>
<keyword evidence="2" id="KW-1185">Reference proteome</keyword>
<dbReference type="Proteomes" id="UP000572680">
    <property type="component" value="Unassembled WGS sequence"/>
</dbReference>
<name>A0A7W3LTN4_ACTNM</name>
<gene>
    <name evidence="1" type="ORF">HNR61_005752</name>
</gene>
<reference evidence="1 2" key="1">
    <citation type="submission" date="2020-08" db="EMBL/GenBank/DDBJ databases">
        <title>Genomic Encyclopedia of Type Strains, Phase IV (KMG-IV): sequencing the most valuable type-strain genomes for metagenomic binning, comparative biology and taxonomic classification.</title>
        <authorList>
            <person name="Goeker M."/>
        </authorList>
    </citation>
    <scope>NUCLEOTIDE SEQUENCE [LARGE SCALE GENOMIC DNA]</scope>
    <source>
        <strain evidence="1 2">DSM 44197</strain>
    </source>
</reference>
<protein>
    <submittedName>
        <fullName evidence="1">Uncharacterized protein</fullName>
    </submittedName>
</protein>